<reference evidence="2 3" key="1">
    <citation type="journal article" date="2007" name="Nature">
        <title>Evolution of genes and genomes on the Drosophila phylogeny.</title>
        <authorList>
            <consortium name="Drosophila 12 Genomes Consortium"/>
            <person name="Clark A.G."/>
            <person name="Eisen M.B."/>
            <person name="Smith D.R."/>
            <person name="Bergman C.M."/>
            <person name="Oliver B."/>
            <person name="Markow T.A."/>
            <person name="Kaufman T.C."/>
            <person name="Kellis M."/>
            <person name="Gelbart W."/>
            <person name="Iyer V.N."/>
            <person name="Pollard D.A."/>
            <person name="Sackton T.B."/>
            <person name="Larracuente A.M."/>
            <person name="Singh N.D."/>
            <person name="Abad J.P."/>
            <person name="Abt D.N."/>
            <person name="Adryan B."/>
            <person name="Aguade M."/>
            <person name="Akashi H."/>
            <person name="Anderson W.W."/>
            <person name="Aquadro C.F."/>
            <person name="Ardell D.H."/>
            <person name="Arguello R."/>
            <person name="Artieri C.G."/>
            <person name="Barbash D.A."/>
            <person name="Barker D."/>
            <person name="Barsanti P."/>
            <person name="Batterham P."/>
            <person name="Batzoglou S."/>
            <person name="Begun D."/>
            <person name="Bhutkar A."/>
            <person name="Blanco E."/>
            <person name="Bosak S.A."/>
            <person name="Bradley R.K."/>
            <person name="Brand A.D."/>
            <person name="Brent M.R."/>
            <person name="Brooks A.N."/>
            <person name="Brown R.H."/>
            <person name="Butlin R.K."/>
            <person name="Caggese C."/>
            <person name="Calvi B.R."/>
            <person name="Bernardo de Carvalho A."/>
            <person name="Caspi A."/>
            <person name="Castrezana S."/>
            <person name="Celniker S.E."/>
            <person name="Chang J.L."/>
            <person name="Chapple C."/>
            <person name="Chatterji S."/>
            <person name="Chinwalla A."/>
            <person name="Civetta A."/>
            <person name="Clifton S.W."/>
            <person name="Comeron J.M."/>
            <person name="Costello J.C."/>
            <person name="Coyne J.A."/>
            <person name="Daub J."/>
            <person name="David R.G."/>
            <person name="Delcher A.L."/>
            <person name="Delehaunty K."/>
            <person name="Do C.B."/>
            <person name="Ebling H."/>
            <person name="Edwards K."/>
            <person name="Eickbush T."/>
            <person name="Evans J.D."/>
            <person name="Filipski A."/>
            <person name="Findeiss S."/>
            <person name="Freyhult E."/>
            <person name="Fulton L."/>
            <person name="Fulton R."/>
            <person name="Garcia A.C."/>
            <person name="Gardiner A."/>
            <person name="Garfield D.A."/>
            <person name="Garvin B.E."/>
            <person name="Gibson G."/>
            <person name="Gilbert D."/>
            <person name="Gnerre S."/>
            <person name="Godfrey J."/>
            <person name="Good R."/>
            <person name="Gotea V."/>
            <person name="Gravely B."/>
            <person name="Greenberg A.J."/>
            <person name="Griffiths-Jones S."/>
            <person name="Gross S."/>
            <person name="Guigo R."/>
            <person name="Gustafson E.A."/>
            <person name="Haerty W."/>
            <person name="Hahn M.W."/>
            <person name="Halligan D.L."/>
            <person name="Halpern A.L."/>
            <person name="Halter G.M."/>
            <person name="Han M.V."/>
            <person name="Heger A."/>
            <person name="Hillier L."/>
            <person name="Hinrichs A.S."/>
            <person name="Holmes I."/>
            <person name="Hoskins R.A."/>
            <person name="Hubisz M.J."/>
            <person name="Hultmark D."/>
            <person name="Huntley M.A."/>
            <person name="Jaffe D.B."/>
            <person name="Jagadeeshan S."/>
            <person name="Jeck W.R."/>
            <person name="Johnson J."/>
            <person name="Jones C.D."/>
            <person name="Jordan W.C."/>
            <person name="Karpen G.H."/>
            <person name="Kataoka E."/>
            <person name="Keightley P.D."/>
            <person name="Kheradpour P."/>
            <person name="Kirkness E.F."/>
            <person name="Koerich L.B."/>
            <person name="Kristiansen K."/>
            <person name="Kudrna D."/>
            <person name="Kulathinal R.J."/>
            <person name="Kumar S."/>
            <person name="Kwok R."/>
            <person name="Lander E."/>
            <person name="Langley C.H."/>
            <person name="Lapoint R."/>
            <person name="Lazzaro B.P."/>
            <person name="Lee S.J."/>
            <person name="Levesque L."/>
            <person name="Li R."/>
            <person name="Lin C.F."/>
            <person name="Lin M.F."/>
            <person name="Lindblad-Toh K."/>
            <person name="Llopart A."/>
            <person name="Long M."/>
            <person name="Low L."/>
            <person name="Lozovsky E."/>
            <person name="Lu J."/>
            <person name="Luo M."/>
            <person name="Machado C.A."/>
            <person name="Makalowski W."/>
            <person name="Marzo M."/>
            <person name="Matsuda M."/>
            <person name="Matzkin L."/>
            <person name="McAllister B."/>
            <person name="McBride C.S."/>
            <person name="McKernan B."/>
            <person name="McKernan K."/>
            <person name="Mendez-Lago M."/>
            <person name="Minx P."/>
            <person name="Mollenhauer M.U."/>
            <person name="Montooth K."/>
            <person name="Mount S.M."/>
            <person name="Mu X."/>
            <person name="Myers E."/>
            <person name="Negre B."/>
            <person name="Newfeld S."/>
            <person name="Nielsen R."/>
            <person name="Noor M.A."/>
            <person name="O'Grady P."/>
            <person name="Pachter L."/>
            <person name="Papaceit M."/>
            <person name="Parisi M.J."/>
            <person name="Parisi M."/>
            <person name="Parts L."/>
            <person name="Pedersen J.S."/>
            <person name="Pesole G."/>
            <person name="Phillippy A.M."/>
            <person name="Ponting C.P."/>
            <person name="Pop M."/>
            <person name="Porcelli D."/>
            <person name="Powell J.R."/>
            <person name="Prohaska S."/>
            <person name="Pruitt K."/>
            <person name="Puig M."/>
            <person name="Quesneville H."/>
            <person name="Ram K.R."/>
            <person name="Rand D."/>
            <person name="Rasmussen M.D."/>
            <person name="Reed L.K."/>
            <person name="Reenan R."/>
            <person name="Reily A."/>
            <person name="Remington K.A."/>
            <person name="Rieger T.T."/>
            <person name="Ritchie M.G."/>
            <person name="Robin C."/>
            <person name="Rogers Y.H."/>
            <person name="Rohde C."/>
            <person name="Rozas J."/>
            <person name="Rubenfield M.J."/>
            <person name="Ruiz A."/>
            <person name="Russo S."/>
            <person name="Salzberg S.L."/>
            <person name="Sanchez-Gracia A."/>
            <person name="Saranga D.J."/>
            <person name="Sato H."/>
            <person name="Schaeffer S.W."/>
            <person name="Schatz M.C."/>
            <person name="Schlenke T."/>
            <person name="Schwartz R."/>
            <person name="Segarra C."/>
            <person name="Singh R.S."/>
            <person name="Sirot L."/>
            <person name="Sirota M."/>
            <person name="Sisneros N.B."/>
            <person name="Smith C.D."/>
            <person name="Smith T.F."/>
            <person name="Spieth J."/>
            <person name="Stage D.E."/>
            <person name="Stark A."/>
            <person name="Stephan W."/>
            <person name="Strausberg R.L."/>
            <person name="Strempel S."/>
            <person name="Sturgill D."/>
            <person name="Sutton G."/>
            <person name="Sutton G.G."/>
            <person name="Tao W."/>
            <person name="Teichmann S."/>
            <person name="Tobari Y.N."/>
            <person name="Tomimura Y."/>
            <person name="Tsolas J.M."/>
            <person name="Valente V.L."/>
            <person name="Venter E."/>
            <person name="Venter J.C."/>
            <person name="Vicario S."/>
            <person name="Vieira F.G."/>
            <person name="Vilella A.J."/>
            <person name="Villasante A."/>
            <person name="Walenz B."/>
            <person name="Wang J."/>
            <person name="Wasserman M."/>
            <person name="Watts T."/>
            <person name="Wilson D."/>
            <person name="Wilson R.K."/>
            <person name="Wing R.A."/>
            <person name="Wolfner M.F."/>
            <person name="Wong A."/>
            <person name="Wong G.K."/>
            <person name="Wu C.I."/>
            <person name="Wu G."/>
            <person name="Yamamoto D."/>
            <person name="Yang H.P."/>
            <person name="Yang S.P."/>
            <person name="Yorke J.A."/>
            <person name="Yoshida K."/>
            <person name="Zdobnov E."/>
            <person name="Zhang P."/>
            <person name="Zhang Y."/>
            <person name="Zimin A.V."/>
            <person name="Baldwin J."/>
            <person name="Abdouelleil A."/>
            <person name="Abdulkadir J."/>
            <person name="Abebe A."/>
            <person name="Abera B."/>
            <person name="Abreu J."/>
            <person name="Acer S.C."/>
            <person name="Aftuck L."/>
            <person name="Alexander A."/>
            <person name="An P."/>
            <person name="Anderson E."/>
            <person name="Anderson S."/>
            <person name="Arachi H."/>
            <person name="Azer M."/>
            <person name="Bachantsang P."/>
            <person name="Barry A."/>
            <person name="Bayul T."/>
            <person name="Berlin A."/>
            <person name="Bessette D."/>
            <person name="Bloom T."/>
            <person name="Blye J."/>
            <person name="Boguslavskiy L."/>
            <person name="Bonnet C."/>
            <person name="Boukhgalter B."/>
            <person name="Bourzgui I."/>
            <person name="Brown A."/>
            <person name="Cahill P."/>
            <person name="Channer S."/>
            <person name="Cheshatsang Y."/>
            <person name="Chuda L."/>
            <person name="Citroen M."/>
            <person name="Collymore A."/>
            <person name="Cooke P."/>
            <person name="Costello M."/>
            <person name="D'Aco K."/>
            <person name="Daza R."/>
            <person name="De Haan G."/>
            <person name="DeGray S."/>
            <person name="DeMaso C."/>
            <person name="Dhargay N."/>
            <person name="Dooley K."/>
            <person name="Dooley E."/>
            <person name="Doricent M."/>
            <person name="Dorje P."/>
            <person name="Dorjee K."/>
            <person name="Dupes A."/>
            <person name="Elong R."/>
            <person name="Falk J."/>
            <person name="Farina A."/>
            <person name="Faro S."/>
            <person name="Ferguson D."/>
            <person name="Fisher S."/>
            <person name="Foley C.D."/>
            <person name="Franke A."/>
            <person name="Friedrich D."/>
            <person name="Gadbois L."/>
            <person name="Gearin G."/>
            <person name="Gearin C.R."/>
            <person name="Giannoukos G."/>
            <person name="Goode T."/>
            <person name="Graham J."/>
            <person name="Grandbois E."/>
            <person name="Grewal S."/>
            <person name="Gyaltsen K."/>
            <person name="Hafez N."/>
            <person name="Hagos B."/>
            <person name="Hall J."/>
            <person name="Henson C."/>
            <person name="Hollinger A."/>
            <person name="Honan T."/>
            <person name="Huard M.D."/>
            <person name="Hughes L."/>
            <person name="Hurhula B."/>
            <person name="Husby M.E."/>
            <person name="Kamat A."/>
            <person name="Kanga B."/>
            <person name="Kashin S."/>
            <person name="Khazanovich D."/>
            <person name="Kisner P."/>
            <person name="Lance K."/>
            <person name="Lara M."/>
            <person name="Lee W."/>
            <person name="Lennon N."/>
            <person name="Letendre F."/>
            <person name="LeVine R."/>
            <person name="Lipovsky A."/>
            <person name="Liu X."/>
            <person name="Liu J."/>
            <person name="Liu S."/>
            <person name="Lokyitsang T."/>
            <person name="Lokyitsang Y."/>
            <person name="Lubonja R."/>
            <person name="Lui A."/>
            <person name="MacDonald P."/>
            <person name="Magnisalis V."/>
            <person name="Maru K."/>
            <person name="Matthews C."/>
            <person name="McCusker W."/>
            <person name="McDonough S."/>
            <person name="Mehta T."/>
            <person name="Meldrim J."/>
            <person name="Meneus L."/>
            <person name="Mihai O."/>
            <person name="Mihalev A."/>
            <person name="Mihova T."/>
            <person name="Mittelman R."/>
            <person name="Mlenga V."/>
            <person name="Montmayeur A."/>
            <person name="Mulrain L."/>
            <person name="Navidi A."/>
            <person name="Naylor J."/>
            <person name="Negash T."/>
            <person name="Nguyen T."/>
            <person name="Nguyen N."/>
            <person name="Nicol R."/>
            <person name="Norbu C."/>
            <person name="Norbu N."/>
            <person name="Novod N."/>
            <person name="O'Neill B."/>
            <person name="Osman S."/>
            <person name="Markiewicz E."/>
            <person name="Oyono O.L."/>
            <person name="Patti C."/>
            <person name="Phunkhang P."/>
            <person name="Pierre F."/>
            <person name="Priest M."/>
            <person name="Raghuraman S."/>
            <person name="Rege F."/>
            <person name="Reyes R."/>
            <person name="Rise C."/>
            <person name="Rogov P."/>
            <person name="Ross K."/>
            <person name="Ryan E."/>
            <person name="Settipalli S."/>
            <person name="Shea T."/>
            <person name="Sherpa N."/>
            <person name="Shi L."/>
            <person name="Shih D."/>
            <person name="Sparrow T."/>
            <person name="Spaulding J."/>
            <person name="Stalker J."/>
            <person name="Stange-Thomann N."/>
            <person name="Stavropoulos S."/>
            <person name="Stone C."/>
            <person name="Strader C."/>
            <person name="Tesfaye S."/>
            <person name="Thomson T."/>
            <person name="Thoulutsang Y."/>
            <person name="Thoulutsang D."/>
            <person name="Topham K."/>
            <person name="Topping I."/>
            <person name="Tsamla T."/>
            <person name="Vassiliev H."/>
            <person name="Vo A."/>
            <person name="Wangchuk T."/>
            <person name="Wangdi T."/>
            <person name="Weiand M."/>
            <person name="Wilkinson J."/>
            <person name="Wilson A."/>
            <person name="Yadav S."/>
            <person name="Young G."/>
            <person name="Yu Q."/>
            <person name="Zembek L."/>
            <person name="Zhong D."/>
            <person name="Zimmer A."/>
            <person name="Zwirko Z."/>
            <person name="Jaffe D.B."/>
            <person name="Alvarez P."/>
            <person name="Brockman W."/>
            <person name="Butler J."/>
            <person name="Chin C."/>
            <person name="Gnerre S."/>
            <person name="Grabherr M."/>
            <person name="Kleber M."/>
            <person name="Mauceli E."/>
            <person name="MacCallum I."/>
        </authorList>
    </citation>
    <scope>NUCLEOTIDE SEQUENCE [LARGE SCALE GENOMIC DNA]</scope>
    <source>
        <strain evidence="3">Tucson 15010-1051.87</strain>
    </source>
</reference>
<evidence type="ECO:0000313" key="2">
    <source>
        <dbReference type="EMBL" id="EDW70791.1"/>
    </source>
</evidence>
<keyword evidence="3" id="KW-1185">Reference proteome</keyword>
<dbReference type="OrthoDB" id="8058746at2759"/>
<dbReference type="AlphaFoldDB" id="B4LBI1"/>
<dbReference type="eggNOG" id="ENOG502T6RV">
    <property type="taxonomic scope" value="Eukaryota"/>
</dbReference>
<dbReference type="HOGENOM" id="CLU_1134578_0_0_1"/>
<dbReference type="FunCoup" id="B4LBI1">
    <property type="interactions" value="12"/>
</dbReference>
<dbReference type="InParanoid" id="B4LBI1"/>
<dbReference type="OMA" id="ISSHCVA"/>
<evidence type="ECO:0000313" key="3">
    <source>
        <dbReference type="Proteomes" id="UP000008792"/>
    </source>
</evidence>
<name>B4LBI1_DROVI</name>
<gene>
    <name evidence="2" type="primary">Dvir\GJ17145</name>
    <name evidence="2" type="ORF">Dvir_GJ17145</name>
</gene>
<feature type="region of interest" description="Disordered" evidence="1">
    <location>
        <begin position="200"/>
        <end position="251"/>
    </location>
</feature>
<evidence type="ECO:0000256" key="1">
    <source>
        <dbReference type="SAM" id="MobiDB-lite"/>
    </source>
</evidence>
<sequence length="251" mass="27944">MCEHSATTSHIRFNIQLLADKSVVLVEARGYESEIFVPVLQHGRLCLTNVICSRQPRVRASELSFHSPTSLHRCQRQANRKLTTATAGLAPKKLPSVSIARAGDVSKLRFELKLISNGNVVLVECNGYESEIFLPQISSHCVAMKRVSAGELAQCVSRKPKKERTSTKNTAAFMAATLATQAVGLSKLLVNPLHLFYKEEKEQKEQKEHKGSQEGKSQKAHKEPMEQKEKLSPVKQKKRHVKHNSKEAGDA</sequence>
<dbReference type="EMBL" id="CH940647">
    <property type="protein sequence ID" value="EDW70791.1"/>
    <property type="molecule type" value="Genomic_DNA"/>
</dbReference>
<protein>
    <submittedName>
        <fullName evidence="2">Uncharacterized protein</fullName>
    </submittedName>
</protein>
<organism evidence="2 3">
    <name type="scientific">Drosophila virilis</name>
    <name type="common">Fruit fly</name>
    <dbReference type="NCBI Taxonomy" id="7244"/>
    <lineage>
        <taxon>Eukaryota</taxon>
        <taxon>Metazoa</taxon>
        <taxon>Ecdysozoa</taxon>
        <taxon>Arthropoda</taxon>
        <taxon>Hexapoda</taxon>
        <taxon>Insecta</taxon>
        <taxon>Pterygota</taxon>
        <taxon>Neoptera</taxon>
        <taxon>Endopterygota</taxon>
        <taxon>Diptera</taxon>
        <taxon>Brachycera</taxon>
        <taxon>Muscomorpha</taxon>
        <taxon>Ephydroidea</taxon>
        <taxon>Drosophilidae</taxon>
        <taxon>Drosophila</taxon>
    </lineage>
</organism>
<dbReference type="PhylomeDB" id="B4LBI1"/>
<proteinExistence type="predicted"/>
<feature type="compositionally biased region" description="Basic and acidic residues" evidence="1">
    <location>
        <begin position="200"/>
        <end position="232"/>
    </location>
</feature>
<dbReference type="Proteomes" id="UP000008792">
    <property type="component" value="Unassembled WGS sequence"/>
</dbReference>
<dbReference type="KEGG" id="dvi:6622651"/>
<accession>B4LBI1</accession>